<proteinExistence type="inferred from homology"/>
<keyword evidence="7" id="KW-1185">Reference proteome</keyword>
<evidence type="ECO:0000313" key="7">
    <source>
        <dbReference type="Proteomes" id="UP000762676"/>
    </source>
</evidence>
<evidence type="ECO:0000256" key="1">
    <source>
        <dbReference type="ARBA" id="ARBA00004177"/>
    </source>
</evidence>
<dbReference type="GO" id="GO:0015031">
    <property type="term" value="P:protein transport"/>
    <property type="evidence" value="ECO:0007669"/>
    <property type="project" value="UniProtKB-KW"/>
</dbReference>
<accession>A0AAV4I6G8</accession>
<name>A0AAV4I6G8_9GAST</name>
<evidence type="ECO:0000256" key="2">
    <source>
        <dbReference type="ARBA" id="ARBA00010704"/>
    </source>
</evidence>
<protein>
    <submittedName>
        <fullName evidence="6">UPF0505 protein C16orf62-like protein</fullName>
    </submittedName>
</protein>
<evidence type="ECO:0000256" key="5">
    <source>
        <dbReference type="ARBA" id="ARBA00022927"/>
    </source>
</evidence>
<dbReference type="GO" id="GO:0032456">
    <property type="term" value="P:endocytic recycling"/>
    <property type="evidence" value="ECO:0007669"/>
    <property type="project" value="InterPro"/>
</dbReference>
<comment type="similarity">
    <text evidence="2">Belongs to the VPS35L family.</text>
</comment>
<gene>
    <name evidence="6" type="ORF">ElyMa_006491800</name>
</gene>
<keyword evidence="4" id="KW-0967">Endosome</keyword>
<dbReference type="AlphaFoldDB" id="A0AAV4I6G8"/>
<comment type="caution">
    <text evidence="6">The sequence shown here is derived from an EMBL/GenBank/DDBJ whole genome shotgun (WGS) entry which is preliminary data.</text>
</comment>
<dbReference type="PANTHER" id="PTHR13673:SF0">
    <property type="entry name" value="VPS35 ENDOSOMAL PROTEIN-SORTING FACTOR-LIKE"/>
    <property type="match status" value="1"/>
</dbReference>
<dbReference type="PANTHER" id="PTHR13673">
    <property type="entry name" value="ESOPHAGEAL CANCER ASSOCIATED PROTEIN"/>
    <property type="match status" value="1"/>
</dbReference>
<keyword evidence="5" id="KW-0653">Protein transport</keyword>
<dbReference type="InterPro" id="IPR029705">
    <property type="entry name" value="VPS35L"/>
</dbReference>
<dbReference type="GO" id="GO:0005768">
    <property type="term" value="C:endosome"/>
    <property type="evidence" value="ECO:0007669"/>
    <property type="project" value="UniProtKB-SubCell"/>
</dbReference>
<evidence type="ECO:0000313" key="6">
    <source>
        <dbReference type="EMBL" id="GFS04266.1"/>
    </source>
</evidence>
<evidence type="ECO:0000256" key="3">
    <source>
        <dbReference type="ARBA" id="ARBA00022448"/>
    </source>
</evidence>
<sequence length="111" mass="11876">MYGCDPKFVTELKNIANTVIGEILAHLKTISTPEHGKRQSVLAVEVISVLMTGADLSQTSVATLVTQLWGLAQKNGQADTKALKKLQAYAKARSSRGAPGFQAILPKLTIN</sequence>
<dbReference type="EMBL" id="BMAT01013026">
    <property type="protein sequence ID" value="GFS04266.1"/>
    <property type="molecule type" value="Genomic_DNA"/>
</dbReference>
<organism evidence="6 7">
    <name type="scientific">Elysia marginata</name>
    <dbReference type="NCBI Taxonomy" id="1093978"/>
    <lineage>
        <taxon>Eukaryota</taxon>
        <taxon>Metazoa</taxon>
        <taxon>Spiralia</taxon>
        <taxon>Lophotrochozoa</taxon>
        <taxon>Mollusca</taxon>
        <taxon>Gastropoda</taxon>
        <taxon>Heterobranchia</taxon>
        <taxon>Euthyneura</taxon>
        <taxon>Panpulmonata</taxon>
        <taxon>Sacoglossa</taxon>
        <taxon>Placobranchoidea</taxon>
        <taxon>Plakobranchidae</taxon>
        <taxon>Elysia</taxon>
    </lineage>
</organism>
<comment type="subcellular location">
    <subcellularLocation>
        <location evidence="1">Endosome</location>
    </subcellularLocation>
</comment>
<evidence type="ECO:0000256" key="4">
    <source>
        <dbReference type="ARBA" id="ARBA00022753"/>
    </source>
</evidence>
<keyword evidence="3" id="KW-0813">Transport</keyword>
<dbReference type="Proteomes" id="UP000762676">
    <property type="component" value="Unassembled WGS sequence"/>
</dbReference>
<reference evidence="6 7" key="1">
    <citation type="journal article" date="2021" name="Elife">
        <title>Chloroplast acquisition without the gene transfer in kleptoplastic sea slugs, Plakobranchus ocellatus.</title>
        <authorList>
            <person name="Maeda T."/>
            <person name="Takahashi S."/>
            <person name="Yoshida T."/>
            <person name="Shimamura S."/>
            <person name="Takaki Y."/>
            <person name="Nagai Y."/>
            <person name="Toyoda A."/>
            <person name="Suzuki Y."/>
            <person name="Arimoto A."/>
            <person name="Ishii H."/>
            <person name="Satoh N."/>
            <person name="Nishiyama T."/>
            <person name="Hasebe M."/>
            <person name="Maruyama T."/>
            <person name="Minagawa J."/>
            <person name="Obokata J."/>
            <person name="Shigenobu S."/>
        </authorList>
    </citation>
    <scope>NUCLEOTIDE SEQUENCE [LARGE SCALE GENOMIC DNA]</scope>
</reference>